<evidence type="ECO:0000313" key="3">
    <source>
        <dbReference type="Proteomes" id="UP000240509"/>
    </source>
</evidence>
<dbReference type="Proteomes" id="UP000240509">
    <property type="component" value="Unassembled WGS sequence"/>
</dbReference>
<evidence type="ECO:0008006" key="4">
    <source>
        <dbReference type="Google" id="ProtNLM"/>
    </source>
</evidence>
<feature type="transmembrane region" description="Helical" evidence="1">
    <location>
        <begin position="42"/>
        <end position="61"/>
    </location>
</feature>
<dbReference type="Gene3D" id="3.40.50.1820">
    <property type="entry name" value="alpha/beta hydrolase"/>
    <property type="match status" value="1"/>
</dbReference>
<sequence>MDFEDPLEEIPKRKKEGVAGRIRFWGVKRIKNAFYWDKGLEGVLLAMFLASTVAAAIGALATPTGLGRGMDMFMYLSANTGAFAGIAAGGAVLLSFLYFPLPRLLLSASAYTAYLAYYIQEEANLGAYFTIIMTGVFLISAYMLGGLIQLWRGRIRVGLKLIYSLIPAAWFVFIFTYHPTIEHHEPESSFADIEETNFSDITDPGEPGIYEVQKLYYGNGQDRHRDHFGEGTDIVSSTVDASAYFDDEEWEPWRTRFWGFDESAFPLNGEMWLPEGEGPFPVVLIAHGNHRMENFSDAGYGYLGEHLASHGYAAISLDQNFVNFSNWTGSPNEDMKLRTWLYMQHLLELQVMQETEGHLLENKLDINEIALVGHSRGGQAAAMAADYERFFEEDSTLDGMENLEIQTVVGLAPTDQEVDETRPAPEDINYLTLHGARDGDVHNFRGDRQYSRITFSGEESLLKSAVYIAEANHSQFNTDWGRADMRLPGGLFLSREQMLEPEEQQKLTKVYLTAFFEAVIRGEEDYVPLFQDVRYGSSWLPETKYVTRYLDSSYEPLVSFNRENDRTMFPEGIRAEGESFTEWHKVSTLDRAGSRKAPDGVQLEWGVDGEYSLLLPDEFRNEYFEGNEAAFSFSMAQMDREFDGEVRGDTSPAADIRFVFTDGTETLISVDDLYNIPSSIWTQYSRYPFLEDHFREGKYEEAIEPAFQTYMFQTDNFTEEMELQNLERITWEFYDGPGNIVIDDIGFFRNE</sequence>
<keyword evidence="1" id="KW-0472">Membrane</keyword>
<organism evidence="2 3">
    <name type="scientific">Alkalicoccus saliphilus</name>
    <dbReference type="NCBI Taxonomy" id="200989"/>
    <lineage>
        <taxon>Bacteria</taxon>
        <taxon>Bacillati</taxon>
        <taxon>Bacillota</taxon>
        <taxon>Bacilli</taxon>
        <taxon>Bacillales</taxon>
        <taxon>Bacillaceae</taxon>
        <taxon>Alkalicoccus</taxon>
    </lineage>
</organism>
<evidence type="ECO:0000313" key="2">
    <source>
        <dbReference type="EMBL" id="PTL40214.1"/>
    </source>
</evidence>
<dbReference type="SUPFAM" id="SSF53474">
    <property type="entry name" value="alpha/beta-Hydrolases"/>
    <property type="match status" value="1"/>
</dbReference>
<comment type="caution">
    <text evidence="2">The sequence shown here is derived from an EMBL/GenBank/DDBJ whole genome shotgun (WGS) entry which is preliminary data.</text>
</comment>
<dbReference type="GO" id="GO:0015996">
    <property type="term" value="P:chlorophyll catabolic process"/>
    <property type="evidence" value="ECO:0007669"/>
    <property type="project" value="TreeGrafter"/>
</dbReference>
<gene>
    <name evidence="2" type="ORF">C6Y45_02210</name>
</gene>
<keyword evidence="1" id="KW-0812">Transmembrane</keyword>
<dbReference type="OrthoDB" id="9808543at2"/>
<feature type="transmembrane region" description="Helical" evidence="1">
    <location>
        <begin position="73"/>
        <end position="99"/>
    </location>
</feature>
<dbReference type="AlphaFoldDB" id="A0A2T4U9Z0"/>
<dbReference type="PANTHER" id="PTHR33428">
    <property type="entry name" value="CHLOROPHYLLASE-2, CHLOROPLASTIC"/>
    <property type="match status" value="1"/>
</dbReference>
<feature type="transmembrane region" description="Helical" evidence="1">
    <location>
        <begin position="157"/>
        <end position="177"/>
    </location>
</feature>
<evidence type="ECO:0000256" key="1">
    <source>
        <dbReference type="SAM" id="Phobius"/>
    </source>
</evidence>
<dbReference type="EMBL" id="PZJJ01000002">
    <property type="protein sequence ID" value="PTL40214.1"/>
    <property type="molecule type" value="Genomic_DNA"/>
</dbReference>
<reference evidence="2 3" key="1">
    <citation type="submission" date="2018-03" db="EMBL/GenBank/DDBJ databases">
        <title>Alkalicoccus saliphilus sp. nov., isolated from a mineral pool.</title>
        <authorList>
            <person name="Zhao B."/>
        </authorList>
    </citation>
    <scope>NUCLEOTIDE SEQUENCE [LARGE SCALE GENOMIC DNA]</scope>
    <source>
        <strain evidence="2 3">6AG</strain>
    </source>
</reference>
<dbReference type="PANTHER" id="PTHR33428:SF2">
    <property type="entry name" value="CHLOROPHYLLASE-2"/>
    <property type="match status" value="1"/>
</dbReference>
<dbReference type="InterPro" id="IPR017395">
    <property type="entry name" value="Chlorophyllase-like"/>
</dbReference>
<keyword evidence="3" id="KW-1185">Reference proteome</keyword>
<accession>A0A2T4U9Z0</accession>
<dbReference type="Pfam" id="PF07224">
    <property type="entry name" value="Chlorophyllase"/>
    <property type="match status" value="1"/>
</dbReference>
<dbReference type="InterPro" id="IPR029058">
    <property type="entry name" value="AB_hydrolase_fold"/>
</dbReference>
<feature type="transmembrane region" description="Helical" evidence="1">
    <location>
        <begin position="125"/>
        <end position="145"/>
    </location>
</feature>
<name>A0A2T4U9Z0_9BACI</name>
<dbReference type="RefSeq" id="WP_107583392.1">
    <property type="nucleotide sequence ID" value="NZ_PZJJ01000002.1"/>
</dbReference>
<dbReference type="GO" id="GO:0047746">
    <property type="term" value="F:chlorophyllase activity"/>
    <property type="evidence" value="ECO:0007669"/>
    <property type="project" value="TreeGrafter"/>
</dbReference>
<protein>
    <recommendedName>
        <fullName evidence="4">Alpha/beta hydrolase</fullName>
    </recommendedName>
</protein>
<keyword evidence="1" id="KW-1133">Transmembrane helix</keyword>
<proteinExistence type="predicted"/>